<organism evidence="7 8">
    <name type="scientific">Silvimonas amylolytica</name>
    <dbReference type="NCBI Taxonomy" id="449663"/>
    <lineage>
        <taxon>Bacteria</taxon>
        <taxon>Pseudomonadati</taxon>
        <taxon>Pseudomonadota</taxon>
        <taxon>Betaproteobacteria</taxon>
        <taxon>Neisseriales</taxon>
        <taxon>Chitinibacteraceae</taxon>
        <taxon>Silvimonas</taxon>
    </lineage>
</organism>
<feature type="transmembrane region" description="Helical" evidence="6">
    <location>
        <begin position="42"/>
        <end position="59"/>
    </location>
</feature>
<evidence type="ECO:0000256" key="4">
    <source>
        <dbReference type="ARBA" id="ARBA00022989"/>
    </source>
</evidence>
<dbReference type="InterPro" id="IPR011701">
    <property type="entry name" value="MFS"/>
</dbReference>
<dbReference type="Proteomes" id="UP000621859">
    <property type="component" value="Unassembled WGS sequence"/>
</dbReference>
<feature type="transmembrane region" description="Helical" evidence="6">
    <location>
        <begin position="204"/>
        <end position="227"/>
    </location>
</feature>
<evidence type="ECO:0000313" key="8">
    <source>
        <dbReference type="Proteomes" id="UP000621859"/>
    </source>
</evidence>
<gene>
    <name evidence="7" type="ORF">GCM10010971_38130</name>
</gene>
<evidence type="ECO:0000256" key="5">
    <source>
        <dbReference type="ARBA" id="ARBA00023136"/>
    </source>
</evidence>
<dbReference type="Pfam" id="PF07690">
    <property type="entry name" value="MFS_1"/>
    <property type="match status" value="1"/>
</dbReference>
<feature type="transmembrane region" description="Helical" evidence="6">
    <location>
        <begin position="162"/>
        <end position="183"/>
    </location>
</feature>
<comment type="caution">
    <text evidence="7">The sequence shown here is derived from an EMBL/GenBank/DDBJ whole genome shotgun (WGS) entry which is preliminary data.</text>
</comment>
<protein>
    <recommendedName>
        <fullName evidence="9">MFS transporter</fullName>
    </recommendedName>
</protein>
<feature type="transmembrane region" description="Helical" evidence="6">
    <location>
        <begin position="295"/>
        <end position="314"/>
    </location>
</feature>
<name>A0ABQ2PQX5_9NEIS</name>
<evidence type="ECO:0000256" key="6">
    <source>
        <dbReference type="SAM" id="Phobius"/>
    </source>
</evidence>
<dbReference type="PANTHER" id="PTHR23513:SF6">
    <property type="entry name" value="MAJOR FACILITATOR SUPERFAMILY ASSOCIATED DOMAIN-CONTAINING PROTEIN"/>
    <property type="match status" value="1"/>
</dbReference>
<keyword evidence="3 6" id="KW-0812">Transmembrane</keyword>
<dbReference type="Gene3D" id="1.20.1250.20">
    <property type="entry name" value="MFS general substrate transporter like domains"/>
    <property type="match status" value="1"/>
</dbReference>
<accession>A0ABQ2PQX5</accession>
<evidence type="ECO:0000256" key="3">
    <source>
        <dbReference type="ARBA" id="ARBA00022692"/>
    </source>
</evidence>
<feature type="transmembrane region" description="Helical" evidence="6">
    <location>
        <begin position="269"/>
        <end position="289"/>
    </location>
</feature>
<dbReference type="InterPro" id="IPR036259">
    <property type="entry name" value="MFS_trans_sf"/>
</dbReference>
<dbReference type="EMBL" id="BMLY01000008">
    <property type="protein sequence ID" value="GGP27994.1"/>
    <property type="molecule type" value="Genomic_DNA"/>
</dbReference>
<reference evidence="8" key="1">
    <citation type="journal article" date="2019" name="Int. J. Syst. Evol. Microbiol.">
        <title>The Global Catalogue of Microorganisms (GCM) 10K type strain sequencing project: providing services to taxonomists for standard genome sequencing and annotation.</title>
        <authorList>
            <consortium name="The Broad Institute Genomics Platform"/>
            <consortium name="The Broad Institute Genome Sequencing Center for Infectious Disease"/>
            <person name="Wu L."/>
            <person name="Ma J."/>
        </authorList>
    </citation>
    <scope>NUCLEOTIDE SEQUENCE [LARGE SCALE GENOMIC DNA]</scope>
    <source>
        <strain evidence="8">CGMCC 1.8860</strain>
    </source>
</reference>
<evidence type="ECO:0000256" key="1">
    <source>
        <dbReference type="ARBA" id="ARBA00004651"/>
    </source>
</evidence>
<keyword evidence="4 6" id="KW-1133">Transmembrane helix</keyword>
<sequence>MLNSRFTPLLCGHFFSQFGGWVNFLAILNIAVYRFHGTATDLLILNAASLLPSVLMTRWVGRITGTCKPKIVLCVSTLVVVLATLGLIWAPSFALFIGVVCIKYMAVSFADPAINVQARASMADDELGRAFSQLTLSRNLSKILAPAVGAAAAALVGDQHTMLLSVVLLALATGAFMIMPTAAPLARPAPAKAAPVHTPGWRAWPFFASVVVYGGLTLAVNSQFALVLKNSGYGSGAVGILMSCAAAGGILGGLVLARRSSGQATLHGLIRLGMVAALVFLALGCALLLPPGVGIFGLGLCFFGTGLNGAAIAVKRNVYLVSQFGDQVGAATATLQSVQQTIQFLAPFLGALLVSHLAAPTVFWTLGVQCLVLSGTLLLLTGLRIGDRRLIRQRA</sequence>
<proteinExistence type="predicted"/>
<evidence type="ECO:0008006" key="9">
    <source>
        <dbReference type="Google" id="ProtNLM"/>
    </source>
</evidence>
<keyword evidence="2" id="KW-1003">Cell membrane</keyword>
<feature type="transmembrane region" description="Helical" evidence="6">
    <location>
        <begin position="71"/>
        <end position="89"/>
    </location>
</feature>
<evidence type="ECO:0000256" key="2">
    <source>
        <dbReference type="ARBA" id="ARBA00022475"/>
    </source>
</evidence>
<keyword evidence="5 6" id="KW-0472">Membrane</keyword>
<comment type="subcellular location">
    <subcellularLocation>
        <location evidence="1">Cell membrane</location>
        <topology evidence="1">Multi-pass membrane protein</topology>
    </subcellularLocation>
</comment>
<feature type="transmembrane region" description="Helical" evidence="6">
    <location>
        <begin position="233"/>
        <end position="257"/>
    </location>
</feature>
<feature type="transmembrane region" description="Helical" evidence="6">
    <location>
        <begin position="364"/>
        <end position="385"/>
    </location>
</feature>
<evidence type="ECO:0000313" key="7">
    <source>
        <dbReference type="EMBL" id="GGP27994.1"/>
    </source>
</evidence>
<dbReference type="PANTHER" id="PTHR23513">
    <property type="entry name" value="INTEGRAL MEMBRANE EFFLUX PROTEIN-RELATED"/>
    <property type="match status" value="1"/>
</dbReference>
<dbReference type="SUPFAM" id="SSF103473">
    <property type="entry name" value="MFS general substrate transporter"/>
    <property type="match status" value="1"/>
</dbReference>
<keyword evidence="8" id="KW-1185">Reference proteome</keyword>
<feature type="transmembrane region" description="Helical" evidence="6">
    <location>
        <begin position="12"/>
        <end position="36"/>
    </location>
</feature>
<dbReference type="RefSeq" id="WP_188697914.1">
    <property type="nucleotide sequence ID" value="NZ_BMLY01000008.1"/>
</dbReference>